<sequence>MRFKNEKGFTLIELLISIFIIGVILAISMPNLKASGEKAQAKACQANQKLIYVQMENYYLEHHQYPNQEGFLNELYKEQLLDQIPICSADGTYSYELVIDAISGQERLKIRCSIPEHNIGEE</sequence>
<evidence type="ECO:0008006" key="6">
    <source>
        <dbReference type="Google" id="ProtNLM"/>
    </source>
</evidence>
<keyword evidence="3" id="KW-1133">Transmembrane helix</keyword>
<evidence type="ECO:0000313" key="4">
    <source>
        <dbReference type="EMBL" id="KXG43247.1"/>
    </source>
</evidence>
<dbReference type="Pfam" id="PF07963">
    <property type="entry name" value="N_methyl"/>
    <property type="match status" value="1"/>
</dbReference>
<keyword evidence="5" id="KW-1185">Reference proteome</keyword>
<feature type="transmembrane region" description="Helical" evidence="3">
    <location>
        <begin position="12"/>
        <end position="32"/>
    </location>
</feature>
<proteinExistence type="predicted"/>
<dbReference type="PROSITE" id="PS00409">
    <property type="entry name" value="PROKAR_NTER_METHYL"/>
    <property type="match status" value="1"/>
</dbReference>
<accession>A0A135L2X5</accession>
<evidence type="ECO:0000313" key="5">
    <source>
        <dbReference type="Proteomes" id="UP000070352"/>
    </source>
</evidence>
<dbReference type="GO" id="GO:0009986">
    <property type="term" value="C:cell surface"/>
    <property type="evidence" value="ECO:0007669"/>
    <property type="project" value="UniProtKB-SubCell"/>
</dbReference>
<dbReference type="Proteomes" id="UP000070352">
    <property type="component" value="Unassembled WGS sequence"/>
</dbReference>
<dbReference type="AlphaFoldDB" id="A0A135L2X5"/>
<keyword evidence="2" id="KW-0178">Competence</keyword>
<keyword evidence="3" id="KW-0812">Transmembrane</keyword>
<dbReference type="InterPro" id="IPR045584">
    <property type="entry name" value="Pilin-like"/>
</dbReference>
<protein>
    <recommendedName>
        <fullName evidence="6">Type II secretion system protein GspG C-terminal domain-containing protein</fullName>
    </recommendedName>
</protein>
<name>A0A135L2X5_9BACI</name>
<dbReference type="PANTHER" id="PTHR30093">
    <property type="entry name" value="GENERAL SECRETION PATHWAY PROTEIN G"/>
    <property type="match status" value="1"/>
</dbReference>
<dbReference type="STRING" id="1413211.U473_03875"/>
<dbReference type="NCBIfam" id="TIGR02532">
    <property type="entry name" value="IV_pilin_GFxxxE"/>
    <property type="match status" value="1"/>
</dbReference>
<dbReference type="InterPro" id="IPR012902">
    <property type="entry name" value="N_methyl_site"/>
</dbReference>
<organism evidence="4 5">
    <name type="scientific">Tepidibacillus decaturensis</name>
    <dbReference type="NCBI Taxonomy" id="1413211"/>
    <lineage>
        <taxon>Bacteria</taxon>
        <taxon>Bacillati</taxon>
        <taxon>Bacillota</taxon>
        <taxon>Bacilli</taxon>
        <taxon>Bacillales</taxon>
        <taxon>Bacillaceae</taxon>
        <taxon>Tepidibacillus</taxon>
    </lineage>
</organism>
<dbReference type="SUPFAM" id="SSF54523">
    <property type="entry name" value="Pili subunits"/>
    <property type="match status" value="1"/>
</dbReference>
<reference evidence="4 5" key="1">
    <citation type="submission" date="2016-02" db="EMBL/GenBank/DDBJ databases">
        <title>Draft Genome for Tepidibacillus decaturensis nov. sp. Strain Z9, an Anaerobic, Moderately Thermophilic and Heterotrophic Bacterium from Deep Subsurface of the Illinois Basin, USA.</title>
        <authorList>
            <person name="Dong Y."/>
            <person name="Chang J.Y."/>
            <person name="Sanford R."/>
            <person name="Fouke B.W."/>
        </authorList>
    </citation>
    <scope>NUCLEOTIDE SEQUENCE [LARGE SCALE GENOMIC DNA]</scope>
    <source>
        <strain evidence="4 5">Z9</strain>
    </source>
</reference>
<comment type="caution">
    <text evidence="4">The sequence shown here is derived from an EMBL/GenBank/DDBJ whole genome shotgun (WGS) entry which is preliminary data.</text>
</comment>
<dbReference type="Gene3D" id="3.30.700.10">
    <property type="entry name" value="Glycoprotein, Type 4 Pilin"/>
    <property type="match status" value="1"/>
</dbReference>
<keyword evidence="3" id="KW-0472">Membrane</keyword>
<dbReference type="GO" id="GO:0030420">
    <property type="term" value="P:establishment of competence for transformation"/>
    <property type="evidence" value="ECO:0007669"/>
    <property type="project" value="UniProtKB-KW"/>
</dbReference>
<dbReference type="OrthoDB" id="1798043at2"/>
<comment type="subcellular location">
    <subcellularLocation>
        <location evidence="1">Cell surface</location>
    </subcellularLocation>
</comment>
<evidence type="ECO:0000256" key="2">
    <source>
        <dbReference type="ARBA" id="ARBA00023287"/>
    </source>
</evidence>
<evidence type="ECO:0000256" key="1">
    <source>
        <dbReference type="ARBA" id="ARBA00004241"/>
    </source>
</evidence>
<dbReference type="EMBL" id="LSKU01000001">
    <property type="protein sequence ID" value="KXG43247.1"/>
    <property type="molecule type" value="Genomic_DNA"/>
</dbReference>
<evidence type="ECO:0000256" key="3">
    <source>
        <dbReference type="SAM" id="Phobius"/>
    </source>
</evidence>
<gene>
    <name evidence="4" type="ORF">U473_03875</name>
</gene>
<dbReference type="RefSeq" id="WP_068723518.1">
    <property type="nucleotide sequence ID" value="NZ_LSKU01000001.1"/>
</dbReference>